<sequence>MLKPVSDPAREQIIRTMIELTRPSSLHRIAVAGSESAEIDLELRRRGYFRVATTLTCVPRAQYSIGFVVGQHSLHALETALTQISHFLSANATIAVVIDSCEKGLGLKVRDRLEQLGFRIQAGVKCHRQFVLAAHRHGFSHMAKAA</sequence>
<reference evidence="1" key="1">
    <citation type="submission" date="2020-02" db="EMBL/GenBank/DDBJ databases">
        <title>Draft genome sequence of Candidatus Afipia apatlaquensis IBT-C3, a potential strain for decolorization of textile dyes.</title>
        <authorList>
            <person name="Sanchez-Reyes A."/>
            <person name="Breton-Deval L."/>
            <person name="Mangelson H."/>
            <person name="Sanchez-Flores A."/>
        </authorList>
    </citation>
    <scope>NUCLEOTIDE SEQUENCE [LARGE SCALE GENOMIC DNA]</scope>
    <source>
        <strain evidence="1">IBT-C3</strain>
    </source>
</reference>
<dbReference type="AlphaFoldDB" id="A0A7C9VNC2"/>
<gene>
    <name evidence="1" type="ORF">G4V63_14690</name>
</gene>
<dbReference type="EMBL" id="JAAMRR010000753">
    <property type="protein sequence ID" value="NGX96414.1"/>
    <property type="molecule type" value="Genomic_DNA"/>
</dbReference>
<accession>A0A7C9VNC2</accession>
<organism evidence="1 2">
    <name type="scientific">Candidatus Afipia apatlaquensis</name>
    <dbReference type="NCBI Taxonomy" id="2712852"/>
    <lineage>
        <taxon>Bacteria</taxon>
        <taxon>Pseudomonadati</taxon>
        <taxon>Pseudomonadota</taxon>
        <taxon>Alphaproteobacteria</taxon>
        <taxon>Hyphomicrobiales</taxon>
        <taxon>Nitrobacteraceae</taxon>
        <taxon>Afipia</taxon>
    </lineage>
</organism>
<proteinExistence type="predicted"/>
<name>A0A7C9VNC2_9BRAD</name>
<keyword evidence="2" id="KW-1185">Reference proteome</keyword>
<evidence type="ECO:0000313" key="1">
    <source>
        <dbReference type="EMBL" id="NGX96414.1"/>
    </source>
</evidence>
<dbReference type="Proteomes" id="UP000480266">
    <property type="component" value="Unassembled WGS sequence"/>
</dbReference>
<comment type="caution">
    <text evidence="1">The sequence shown here is derived from an EMBL/GenBank/DDBJ whole genome shotgun (WGS) entry which is preliminary data.</text>
</comment>
<protein>
    <submittedName>
        <fullName evidence="1">Uncharacterized protein</fullName>
    </submittedName>
</protein>
<evidence type="ECO:0000313" key="2">
    <source>
        <dbReference type="Proteomes" id="UP000480266"/>
    </source>
</evidence>